<dbReference type="InterPro" id="IPR016169">
    <property type="entry name" value="FAD-bd_PCMH_sub2"/>
</dbReference>
<dbReference type="RefSeq" id="WP_163652725.1">
    <property type="nucleotide sequence ID" value="NZ_JAAGRN010000003.1"/>
</dbReference>
<dbReference type="Gene3D" id="3.30.465.10">
    <property type="match status" value="1"/>
</dbReference>
<dbReference type="EMBL" id="JAAGRN010000003">
    <property type="protein sequence ID" value="NDY82855.1"/>
    <property type="molecule type" value="Genomic_DNA"/>
</dbReference>
<dbReference type="InterPro" id="IPR016166">
    <property type="entry name" value="FAD-bd_PCMH"/>
</dbReference>
<keyword evidence="3" id="KW-0560">Oxidoreductase</keyword>
<evidence type="ECO:0000256" key="3">
    <source>
        <dbReference type="ARBA" id="ARBA00023002"/>
    </source>
</evidence>
<comment type="caution">
    <text evidence="5">The sequence shown here is derived from an EMBL/GenBank/DDBJ whole genome shotgun (WGS) entry which is preliminary data.</text>
</comment>
<dbReference type="GO" id="GO:0071949">
    <property type="term" value="F:FAD binding"/>
    <property type="evidence" value="ECO:0007669"/>
    <property type="project" value="InterPro"/>
</dbReference>
<gene>
    <name evidence="5" type="ORF">G3I67_06380</name>
</gene>
<dbReference type="PROSITE" id="PS51387">
    <property type="entry name" value="FAD_PCMH"/>
    <property type="match status" value="1"/>
</dbReference>
<feature type="domain" description="FAD-binding PCMH-type" evidence="4">
    <location>
        <begin position="1"/>
        <end position="184"/>
    </location>
</feature>
<dbReference type="AlphaFoldDB" id="A0A6B2R6A4"/>
<keyword evidence="2" id="KW-0274">FAD</keyword>
<dbReference type="InterPro" id="IPR036318">
    <property type="entry name" value="FAD-bd_PCMH-like_sf"/>
</dbReference>
<name>A0A6B2R6A4_9BURK</name>
<evidence type="ECO:0000256" key="1">
    <source>
        <dbReference type="ARBA" id="ARBA00022630"/>
    </source>
</evidence>
<reference evidence="5" key="1">
    <citation type="submission" date="2020-02" db="EMBL/GenBank/DDBJ databases">
        <authorList>
            <person name="Chen W.-M."/>
        </authorList>
    </citation>
    <scope>NUCLEOTIDE SEQUENCE</scope>
    <source>
        <strain evidence="5">NBD-18</strain>
    </source>
</reference>
<dbReference type="Pfam" id="PF00941">
    <property type="entry name" value="FAD_binding_5"/>
    <property type="match status" value="1"/>
</dbReference>
<proteinExistence type="predicted"/>
<dbReference type="SUPFAM" id="SSF56176">
    <property type="entry name" value="FAD-binding/transporter-associated domain-like"/>
    <property type="match status" value="1"/>
</dbReference>
<evidence type="ECO:0000256" key="2">
    <source>
        <dbReference type="ARBA" id="ARBA00022827"/>
    </source>
</evidence>
<dbReference type="InterPro" id="IPR016167">
    <property type="entry name" value="FAD-bd_PCMH_sub1"/>
</dbReference>
<dbReference type="PANTHER" id="PTHR42659:SF2">
    <property type="entry name" value="XANTHINE DEHYDROGENASE SUBUNIT C-RELATED"/>
    <property type="match status" value="1"/>
</dbReference>
<evidence type="ECO:0000313" key="5">
    <source>
        <dbReference type="EMBL" id="NDY82855.1"/>
    </source>
</evidence>
<dbReference type="InterPro" id="IPR051312">
    <property type="entry name" value="Diverse_Substr_Oxidored"/>
</dbReference>
<keyword evidence="1" id="KW-0285">Flavoprotein</keyword>
<sequence length="291" mass="31859">MKAAAFDFAYAKTLDQALNVLSDPQADCKIMGGSQSLGPMLNLRLARPAQIIDVSGLDELRQVHCENGYLRIGACITHAEIEDGVYAPLAHHPWRKVAANIAYRAVRNRGTIGGSIAHADPAADWVLAASAVNARIDIATKPDRSNMKQSTRSVDMSEFMLAAYTTVLESSEIITAITIPEMPETSKWGYYKFCRKIGEFAESSCAAYFDPVNRVANVVIGALDGAPRHLASLATTIAKDGWQGSTHPNAKERIRKVLEDALPERDMLDLNMYATTVMRCLDRAFDIRESA</sequence>
<accession>A0A6B2R6A4</accession>
<dbReference type="Gene3D" id="3.30.43.10">
    <property type="entry name" value="Uridine Diphospho-n-acetylenolpyruvylglucosamine Reductase, domain 2"/>
    <property type="match status" value="1"/>
</dbReference>
<dbReference type="GO" id="GO:0016491">
    <property type="term" value="F:oxidoreductase activity"/>
    <property type="evidence" value="ECO:0007669"/>
    <property type="project" value="UniProtKB-KW"/>
</dbReference>
<protein>
    <submittedName>
        <fullName evidence="5">Carbon monoxide dehydrogenase</fullName>
    </submittedName>
</protein>
<dbReference type="InterPro" id="IPR002346">
    <property type="entry name" value="Mopterin_DH_FAD-bd"/>
</dbReference>
<evidence type="ECO:0000259" key="4">
    <source>
        <dbReference type="PROSITE" id="PS51387"/>
    </source>
</evidence>
<organism evidence="5">
    <name type="scientific">Sheuella amnicola</name>
    <dbReference type="NCBI Taxonomy" id="2707330"/>
    <lineage>
        <taxon>Bacteria</taxon>
        <taxon>Pseudomonadati</taxon>
        <taxon>Pseudomonadota</taxon>
        <taxon>Betaproteobacteria</taxon>
        <taxon>Burkholderiales</taxon>
        <taxon>Alcaligenaceae</taxon>
        <taxon>Sheuella</taxon>
    </lineage>
</organism>
<dbReference type="PANTHER" id="PTHR42659">
    <property type="entry name" value="XANTHINE DEHYDROGENASE SUBUNIT C-RELATED"/>
    <property type="match status" value="1"/>
</dbReference>